<evidence type="ECO:0000313" key="2">
    <source>
        <dbReference type="EMBL" id="VCW77641.1"/>
    </source>
</evidence>
<protein>
    <submittedName>
        <fullName evidence="2">Uncharacterized protein</fullName>
    </submittedName>
</protein>
<dbReference type="AlphaFoldDB" id="A0A9X9LNQ9"/>
<reference evidence="2 3" key="1">
    <citation type="submission" date="2018-10" db="EMBL/GenBank/DDBJ databases">
        <authorList>
            <person name="Ekblom R."/>
            <person name="Jareborg N."/>
        </authorList>
    </citation>
    <scope>NUCLEOTIDE SEQUENCE [LARGE SCALE GENOMIC DNA]</scope>
    <source>
        <tissue evidence="2">Muscle</tissue>
    </source>
</reference>
<feature type="region of interest" description="Disordered" evidence="1">
    <location>
        <begin position="1"/>
        <end position="150"/>
    </location>
</feature>
<dbReference type="EMBL" id="CYRY02009126">
    <property type="protein sequence ID" value="VCW77641.1"/>
    <property type="molecule type" value="Genomic_DNA"/>
</dbReference>
<comment type="caution">
    <text evidence="2">The sequence shown here is derived from an EMBL/GenBank/DDBJ whole genome shotgun (WGS) entry which is preliminary data.</text>
</comment>
<feature type="compositionally biased region" description="Gly residues" evidence="1">
    <location>
        <begin position="39"/>
        <end position="48"/>
    </location>
</feature>
<keyword evidence="3" id="KW-1185">Reference proteome</keyword>
<sequence length="199" mass="20590">ESAGRGRLGLTLRAPAPAPQTRGSGAAPRERSSYLSPGGSLGAGLRGGRGGRARRQPLPTGWARDWDWRGSWGGRRAPLPPPPVRVRGGRGLPTSRAAPSRALAPGEPGSWGSARRCGGDTPAGPEGSPEAEGGIRRSQRRGVAGCGPRRTAWEFSRGPELLILAAIQRRAGGERQGGGSQGLAFHGQLVVGERLGFCS</sequence>
<dbReference type="Proteomes" id="UP000269945">
    <property type="component" value="Unassembled WGS sequence"/>
</dbReference>
<organism evidence="2 3">
    <name type="scientific">Gulo gulo</name>
    <name type="common">Wolverine</name>
    <name type="synonym">Gluton</name>
    <dbReference type="NCBI Taxonomy" id="48420"/>
    <lineage>
        <taxon>Eukaryota</taxon>
        <taxon>Metazoa</taxon>
        <taxon>Chordata</taxon>
        <taxon>Craniata</taxon>
        <taxon>Vertebrata</taxon>
        <taxon>Euteleostomi</taxon>
        <taxon>Mammalia</taxon>
        <taxon>Eutheria</taxon>
        <taxon>Laurasiatheria</taxon>
        <taxon>Carnivora</taxon>
        <taxon>Caniformia</taxon>
        <taxon>Musteloidea</taxon>
        <taxon>Mustelidae</taxon>
        <taxon>Guloninae</taxon>
        <taxon>Gulo</taxon>
    </lineage>
</organism>
<feature type="non-terminal residue" evidence="2">
    <location>
        <position position="1"/>
    </location>
</feature>
<accession>A0A9X9LNQ9</accession>
<evidence type="ECO:0000313" key="3">
    <source>
        <dbReference type="Proteomes" id="UP000269945"/>
    </source>
</evidence>
<evidence type="ECO:0000256" key="1">
    <source>
        <dbReference type="SAM" id="MobiDB-lite"/>
    </source>
</evidence>
<gene>
    <name evidence="2" type="ORF">BN2614_LOCUS2</name>
</gene>
<name>A0A9X9LNQ9_GULGU</name>
<feature type="compositionally biased region" description="Low complexity" evidence="1">
    <location>
        <begin position="122"/>
        <end position="132"/>
    </location>
</feature>
<proteinExistence type="predicted"/>